<evidence type="ECO:0000256" key="1">
    <source>
        <dbReference type="SAM" id="SignalP"/>
    </source>
</evidence>
<keyword evidence="3" id="KW-1185">Reference proteome</keyword>
<organism evidence="2 3">
    <name type="scientific">Shiella aurantiaca</name>
    <dbReference type="NCBI Taxonomy" id="3058365"/>
    <lineage>
        <taxon>Bacteria</taxon>
        <taxon>Pseudomonadati</taxon>
        <taxon>Bacteroidota</taxon>
        <taxon>Cytophagia</taxon>
        <taxon>Cytophagales</taxon>
        <taxon>Shiellaceae</taxon>
        <taxon>Shiella</taxon>
    </lineage>
</organism>
<accession>A0ABT8F417</accession>
<dbReference type="Proteomes" id="UP001168552">
    <property type="component" value="Unassembled WGS sequence"/>
</dbReference>
<dbReference type="EMBL" id="JAUHJS010000003">
    <property type="protein sequence ID" value="MDN4165140.1"/>
    <property type="molecule type" value="Genomic_DNA"/>
</dbReference>
<name>A0ABT8F417_9BACT</name>
<gene>
    <name evidence="2" type="ORF">QWY31_06485</name>
</gene>
<evidence type="ECO:0000313" key="3">
    <source>
        <dbReference type="Proteomes" id="UP001168552"/>
    </source>
</evidence>
<feature type="chain" id="PRO_5047020877" description="Lipocalin-like domain-containing protein" evidence="1">
    <location>
        <begin position="20"/>
        <end position="157"/>
    </location>
</feature>
<keyword evidence="1" id="KW-0732">Signal</keyword>
<evidence type="ECO:0008006" key="4">
    <source>
        <dbReference type="Google" id="ProtNLM"/>
    </source>
</evidence>
<feature type="signal peptide" evidence="1">
    <location>
        <begin position="1"/>
        <end position="19"/>
    </location>
</feature>
<reference evidence="2" key="1">
    <citation type="submission" date="2023-06" db="EMBL/GenBank/DDBJ databases">
        <title>Cytophagales bacterium Strain LB-30, isolated from soil.</title>
        <authorList>
            <person name="Liu B."/>
        </authorList>
    </citation>
    <scope>NUCLEOTIDE SEQUENCE</scope>
    <source>
        <strain evidence="2">LB-30</strain>
    </source>
</reference>
<sequence length="157" mass="18130">MKRFLFLLCFSLCFATLQAQDTATLLASKAWTSIESSDVGESVTTVHFNKDNSYKEAIKMNYHDGSTVIFEHKGIWKMQENGECLITLTDSKMEFDMPDLDEETKNAINKVKNLNKTENPNHYDVRIVSISEDELSIRKKMSPNAWDSKWVYAIQYQ</sequence>
<comment type="caution">
    <text evidence="2">The sequence shown here is derived from an EMBL/GenBank/DDBJ whole genome shotgun (WGS) entry which is preliminary data.</text>
</comment>
<proteinExistence type="predicted"/>
<evidence type="ECO:0000313" key="2">
    <source>
        <dbReference type="EMBL" id="MDN4165140.1"/>
    </source>
</evidence>
<dbReference type="RefSeq" id="WP_320003669.1">
    <property type="nucleotide sequence ID" value="NZ_JAUHJS010000003.1"/>
</dbReference>
<protein>
    <recommendedName>
        <fullName evidence="4">Lipocalin-like domain-containing protein</fullName>
    </recommendedName>
</protein>